<evidence type="ECO:0000259" key="6">
    <source>
        <dbReference type="Pfam" id="PF12912"/>
    </source>
</evidence>
<reference evidence="9 10" key="1">
    <citation type="submission" date="2021-02" db="EMBL/GenBank/DDBJ databases">
        <title>Sulfurospirillum tamanensis sp. nov.</title>
        <authorList>
            <person name="Frolova A."/>
            <person name="Merkel A."/>
            <person name="Slobodkin A."/>
        </authorList>
    </citation>
    <scope>NUCLEOTIDE SEQUENCE [LARGE SCALE GENOMIC DNA]</scope>
    <source>
        <strain evidence="9 10">T05b</strain>
    </source>
</reference>
<feature type="domain" description="SH3b1" evidence="7">
    <location>
        <begin position="131"/>
        <end position="183"/>
    </location>
</feature>
<dbReference type="EMBL" id="JAFHKK010000010">
    <property type="protein sequence ID" value="MBN2964354.1"/>
    <property type="molecule type" value="Genomic_DNA"/>
</dbReference>
<dbReference type="InterPro" id="IPR039561">
    <property type="entry name" value="Peptidase_M15C"/>
</dbReference>
<evidence type="ECO:0000256" key="4">
    <source>
        <dbReference type="ARBA" id="ARBA00022807"/>
    </source>
</evidence>
<evidence type="ECO:0000313" key="10">
    <source>
        <dbReference type="Proteomes" id="UP000703590"/>
    </source>
</evidence>
<dbReference type="InterPro" id="IPR038765">
    <property type="entry name" value="Papain-like_cys_pep_sf"/>
</dbReference>
<dbReference type="SUPFAM" id="SSF54001">
    <property type="entry name" value="Cysteine proteinases"/>
    <property type="match status" value="1"/>
</dbReference>
<dbReference type="SUPFAM" id="SSF55166">
    <property type="entry name" value="Hedgehog/DD-peptidase"/>
    <property type="match status" value="1"/>
</dbReference>
<dbReference type="Gene3D" id="3.30.1380.10">
    <property type="match status" value="1"/>
</dbReference>
<dbReference type="RefSeq" id="WP_205458901.1">
    <property type="nucleotide sequence ID" value="NZ_JAFHKK010000010.1"/>
</dbReference>
<evidence type="ECO:0000259" key="7">
    <source>
        <dbReference type="Pfam" id="PF12913"/>
    </source>
</evidence>
<dbReference type="Pfam" id="PF13539">
    <property type="entry name" value="Peptidase_M15_4"/>
    <property type="match status" value="1"/>
</dbReference>
<keyword evidence="4" id="KW-0788">Thiol protease</keyword>
<dbReference type="InterPro" id="IPR009045">
    <property type="entry name" value="Zn_M74/Hedgehog-like"/>
</dbReference>
<dbReference type="InterPro" id="IPR000064">
    <property type="entry name" value="NLP_P60_dom"/>
</dbReference>
<feature type="domain" description="NlpC/P60" evidence="5">
    <location>
        <begin position="277"/>
        <end position="322"/>
    </location>
</feature>
<evidence type="ECO:0000256" key="3">
    <source>
        <dbReference type="ARBA" id="ARBA00022801"/>
    </source>
</evidence>
<dbReference type="Proteomes" id="UP000703590">
    <property type="component" value="Unassembled WGS sequence"/>
</dbReference>
<dbReference type="InterPro" id="IPR039439">
    <property type="entry name" value="SH3b1_dom"/>
</dbReference>
<reference evidence="9 10" key="3">
    <citation type="submission" date="2021-02" db="EMBL/GenBank/DDBJ databases">
        <authorList>
            <person name="Merkel A.Y."/>
        </authorList>
    </citation>
    <scope>NUCLEOTIDE SEQUENCE [LARGE SCALE GENOMIC DNA]</scope>
    <source>
        <strain evidence="9 10">T05b</strain>
    </source>
</reference>
<evidence type="ECO:0000256" key="1">
    <source>
        <dbReference type="ARBA" id="ARBA00007074"/>
    </source>
</evidence>
<dbReference type="InterPro" id="IPR025606">
    <property type="entry name" value="NLPC/P60_N_dom"/>
</dbReference>
<evidence type="ECO:0000256" key="2">
    <source>
        <dbReference type="ARBA" id="ARBA00022670"/>
    </source>
</evidence>
<evidence type="ECO:0000259" key="8">
    <source>
        <dbReference type="Pfam" id="PF13539"/>
    </source>
</evidence>
<keyword evidence="2" id="KW-0645">Protease</keyword>
<accession>A0ABS2WRS8</accession>
<dbReference type="Gene3D" id="3.90.1720.10">
    <property type="entry name" value="endopeptidase domain like (from Nostoc punctiforme)"/>
    <property type="match status" value="1"/>
</dbReference>
<dbReference type="Pfam" id="PF12913">
    <property type="entry name" value="SH3_6"/>
    <property type="match status" value="1"/>
</dbReference>
<gene>
    <name evidence="9" type="ORF">JWV37_06150</name>
</gene>
<feature type="domain" description="NLPC/P60 N-terminal" evidence="6">
    <location>
        <begin position="47"/>
        <end position="107"/>
    </location>
</feature>
<name>A0ABS2WRS8_9BACT</name>
<protein>
    <submittedName>
        <fullName evidence="9">SH3 domain-containing protein</fullName>
    </submittedName>
</protein>
<proteinExistence type="inferred from homology"/>
<evidence type="ECO:0000313" key="9">
    <source>
        <dbReference type="EMBL" id="MBN2964354.1"/>
    </source>
</evidence>
<dbReference type="Pfam" id="PF12912">
    <property type="entry name" value="N_NLPC_P60"/>
    <property type="match status" value="1"/>
</dbReference>
<organism evidence="9 10">
    <name type="scientific">Sulfurospirillum tamanense</name>
    <dbReference type="NCBI Taxonomy" id="2813362"/>
    <lineage>
        <taxon>Bacteria</taxon>
        <taxon>Pseudomonadati</taxon>
        <taxon>Campylobacterota</taxon>
        <taxon>Epsilonproteobacteria</taxon>
        <taxon>Campylobacterales</taxon>
        <taxon>Sulfurospirillaceae</taxon>
        <taxon>Sulfurospirillum</taxon>
    </lineage>
</organism>
<comment type="caution">
    <text evidence="9">The sequence shown here is derived from an EMBL/GenBank/DDBJ whole genome shotgun (WGS) entry which is preliminary data.</text>
</comment>
<dbReference type="Pfam" id="PF00877">
    <property type="entry name" value="NLPC_P60"/>
    <property type="match status" value="1"/>
</dbReference>
<reference evidence="10" key="2">
    <citation type="submission" date="2021-02" db="EMBL/GenBank/DDBJ databases">
        <title>Sulfurospirillum tamanensis sp. nov.</title>
        <authorList>
            <person name="Merkel A.Y."/>
        </authorList>
    </citation>
    <scope>NUCLEOTIDE SEQUENCE [LARGE SCALE GENOMIC DNA]</scope>
    <source>
        <strain evidence="10">T05b</strain>
    </source>
</reference>
<keyword evidence="3" id="KW-0378">Hydrolase</keyword>
<dbReference type="PROSITE" id="PS51257">
    <property type="entry name" value="PROKAR_LIPOPROTEIN"/>
    <property type="match status" value="1"/>
</dbReference>
<keyword evidence="10" id="KW-1185">Reference proteome</keyword>
<sequence length="642" mass="72283">MRILLVVFLGVFLGGCSLLSPPVFTPPSYAHALPKLMQDVVPTSNQGTWYQEAFFMPWTQKGLDITAEDATWPWRVYLPFKGYYGETKQPRTQAWFDTLREEANIEALGSLNQNAITLENSALRNFPTHLPLFRSFAKAGEGFPFDYNQNTRISLMTPLKLSHYSKDGGWAFVLSSSSFGWIPASAITIIDQTLQEKIQRSPKTMILQDHTPLVSTRFETYAKLGTLLPLLDQNTAFKVEKDLHVTSLYLNPEQTQPWPLPMNAQTLAHVAQTLLNEPYGWGGLFDHRDCSAMTKDFFAPFGLWLPRNSAAQKKSGTYLSLKHLSNKEKEAMITRFGKPFLTLLYLPGHIMLYAGTHENTPVVMHNVWGIKTSLLGLEGRGVIGKAIVSDLHVGANHPLVASSDLLLSRLEGMTLVSQKSPQERLANAYPDAISHITDNTVWFHDGTKLPFDDGEEKDAAMLLENPSIKDHFFAPYPALLPLQIPTSNPGRARNDAFFKALYGQTKEEVESRLVAVRWLPSHTNQLLRFHGDHGAAKALQAVSDALDALPPELISYVDNPAGTHNYRTIAKTNRLSAHSYGIAIDINTQKGDYWQWSKTGAYRNQIPEIIVHIFEKHGFVWGGRWKHFDTFHFEYRPELVNP</sequence>
<evidence type="ECO:0000259" key="5">
    <source>
        <dbReference type="Pfam" id="PF00877"/>
    </source>
</evidence>
<comment type="similarity">
    <text evidence="1">Belongs to the peptidase C40 family.</text>
</comment>
<feature type="domain" description="Peptidase M15C" evidence="8">
    <location>
        <begin position="571"/>
        <end position="635"/>
    </location>
</feature>